<feature type="transmembrane region" description="Helical" evidence="1">
    <location>
        <begin position="30"/>
        <end position="49"/>
    </location>
</feature>
<organism evidence="2 3">
    <name type="scientific">Ktedonobacter robiniae</name>
    <dbReference type="NCBI Taxonomy" id="2778365"/>
    <lineage>
        <taxon>Bacteria</taxon>
        <taxon>Bacillati</taxon>
        <taxon>Chloroflexota</taxon>
        <taxon>Ktedonobacteria</taxon>
        <taxon>Ktedonobacterales</taxon>
        <taxon>Ktedonobacteraceae</taxon>
        <taxon>Ktedonobacter</taxon>
    </lineage>
</organism>
<comment type="caution">
    <text evidence="2">The sequence shown here is derived from an EMBL/GenBank/DDBJ whole genome shotgun (WGS) entry which is preliminary data.</text>
</comment>
<reference evidence="2 3" key="1">
    <citation type="journal article" date="2021" name="Int. J. Syst. Evol. Microbiol.">
        <title>Reticulibacter mediterranei gen. nov., sp. nov., within the new family Reticulibacteraceae fam. nov., and Ktedonospora formicarum gen. nov., sp. nov., Ktedonobacter robiniae sp. nov., Dictyobacter formicarum sp. nov. and Dictyobacter arantiisoli sp. nov., belonging to the class Ktedonobacteria.</title>
        <authorList>
            <person name="Yabe S."/>
            <person name="Zheng Y."/>
            <person name="Wang C.M."/>
            <person name="Sakai Y."/>
            <person name="Abe K."/>
            <person name="Yokota A."/>
            <person name="Donadio S."/>
            <person name="Cavaletti L."/>
            <person name="Monciardini P."/>
        </authorList>
    </citation>
    <scope>NUCLEOTIDE SEQUENCE [LARGE SCALE GENOMIC DNA]</scope>
    <source>
        <strain evidence="2 3">SOSP1-30</strain>
    </source>
</reference>
<name>A0ABQ3V802_9CHLR</name>
<protein>
    <submittedName>
        <fullName evidence="2">Uncharacterized protein</fullName>
    </submittedName>
</protein>
<keyword evidence="1" id="KW-1133">Transmembrane helix</keyword>
<keyword evidence="1" id="KW-0472">Membrane</keyword>
<dbReference type="EMBL" id="BNJG01000009">
    <property type="protein sequence ID" value="GHO61038.1"/>
    <property type="molecule type" value="Genomic_DNA"/>
</dbReference>
<dbReference type="Proteomes" id="UP000654345">
    <property type="component" value="Unassembled WGS sequence"/>
</dbReference>
<evidence type="ECO:0000313" key="3">
    <source>
        <dbReference type="Proteomes" id="UP000654345"/>
    </source>
</evidence>
<feature type="transmembrane region" description="Helical" evidence="1">
    <location>
        <begin position="7"/>
        <end position="24"/>
    </location>
</feature>
<dbReference type="RefSeq" id="WP_201377043.1">
    <property type="nucleotide sequence ID" value="NZ_BNJG01000009.1"/>
</dbReference>
<evidence type="ECO:0000313" key="2">
    <source>
        <dbReference type="EMBL" id="GHO61038.1"/>
    </source>
</evidence>
<sequence length="92" mass="10023">MKYIEAGVILLGLLVGAIVGSMIPIGNGNAALICALLIPALGLLVLFLIKLRRRKMSLEERNQQNQFVHQHDLNSANTTAELAQYTATKLSH</sequence>
<keyword evidence="3" id="KW-1185">Reference proteome</keyword>
<proteinExistence type="predicted"/>
<accession>A0ABQ3V802</accession>
<gene>
    <name evidence="2" type="ORF">KSB_95130</name>
</gene>
<evidence type="ECO:0000256" key="1">
    <source>
        <dbReference type="SAM" id="Phobius"/>
    </source>
</evidence>
<keyword evidence="1" id="KW-0812">Transmembrane</keyword>